<organism evidence="5 6">
    <name type="scientific">Hoeflea prorocentri</name>
    <dbReference type="NCBI Taxonomy" id="1922333"/>
    <lineage>
        <taxon>Bacteria</taxon>
        <taxon>Pseudomonadati</taxon>
        <taxon>Pseudomonadota</taxon>
        <taxon>Alphaproteobacteria</taxon>
        <taxon>Hyphomicrobiales</taxon>
        <taxon>Rhizobiaceae</taxon>
        <taxon>Hoeflea</taxon>
    </lineage>
</organism>
<gene>
    <name evidence="5" type="ORF">OQ273_21245</name>
</gene>
<dbReference type="InterPro" id="IPR005650">
    <property type="entry name" value="BlaI_family"/>
</dbReference>
<keyword evidence="6" id="KW-1185">Reference proteome</keyword>
<dbReference type="EMBL" id="JAPJZI010000001">
    <property type="protein sequence ID" value="MDA5401113.1"/>
    <property type="molecule type" value="Genomic_DNA"/>
</dbReference>
<dbReference type="SUPFAM" id="SSF46785">
    <property type="entry name" value="Winged helix' DNA-binding domain"/>
    <property type="match status" value="1"/>
</dbReference>
<proteinExistence type="inferred from homology"/>
<dbReference type="Pfam" id="PF03965">
    <property type="entry name" value="Penicillinase_R"/>
    <property type="match status" value="1"/>
</dbReference>
<dbReference type="AlphaFoldDB" id="A0A9X3UL79"/>
<comment type="similarity">
    <text evidence="1">Belongs to the BlaI transcriptional regulatory family.</text>
</comment>
<dbReference type="InterPro" id="IPR036388">
    <property type="entry name" value="WH-like_DNA-bd_sf"/>
</dbReference>
<accession>A0A9X3UL79</accession>
<evidence type="ECO:0000256" key="4">
    <source>
        <dbReference type="ARBA" id="ARBA00023163"/>
    </source>
</evidence>
<evidence type="ECO:0000256" key="2">
    <source>
        <dbReference type="ARBA" id="ARBA00023015"/>
    </source>
</evidence>
<evidence type="ECO:0000313" key="5">
    <source>
        <dbReference type="EMBL" id="MDA5401113.1"/>
    </source>
</evidence>
<protein>
    <submittedName>
        <fullName evidence="5">BlaI/MecI/CopY family transcriptional regulator</fullName>
    </submittedName>
</protein>
<dbReference type="RefSeq" id="WP_267992921.1">
    <property type="nucleotide sequence ID" value="NZ_JAPJZI010000001.1"/>
</dbReference>
<name>A0A9X3UL79_9HYPH</name>
<evidence type="ECO:0000313" key="6">
    <source>
        <dbReference type="Proteomes" id="UP001151234"/>
    </source>
</evidence>
<dbReference type="GO" id="GO:0045892">
    <property type="term" value="P:negative regulation of DNA-templated transcription"/>
    <property type="evidence" value="ECO:0007669"/>
    <property type="project" value="InterPro"/>
</dbReference>
<comment type="caution">
    <text evidence="5">The sequence shown here is derived from an EMBL/GenBank/DDBJ whole genome shotgun (WGS) entry which is preliminary data.</text>
</comment>
<evidence type="ECO:0000256" key="3">
    <source>
        <dbReference type="ARBA" id="ARBA00023125"/>
    </source>
</evidence>
<keyword evidence="4" id="KW-0804">Transcription</keyword>
<sequence>MQPSPSELPLLKALWSNSELSARELHEKIADELGWSLSSTRKTIDRMIEKGLVTADERHGIKVYRAAVDKISTLAGLTRQFARAVLEIDGPLPASSFTGSRILSSEELDELQRFLDEEADR</sequence>
<evidence type="ECO:0000256" key="1">
    <source>
        <dbReference type="ARBA" id="ARBA00011046"/>
    </source>
</evidence>
<dbReference type="Proteomes" id="UP001151234">
    <property type="component" value="Unassembled WGS sequence"/>
</dbReference>
<dbReference type="Gene3D" id="1.10.10.10">
    <property type="entry name" value="Winged helix-like DNA-binding domain superfamily/Winged helix DNA-binding domain"/>
    <property type="match status" value="1"/>
</dbReference>
<keyword evidence="3" id="KW-0238">DNA-binding</keyword>
<dbReference type="InterPro" id="IPR036390">
    <property type="entry name" value="WH_DNA-bd_sf"/>
</dbReference>
<keyword evidence="2" id="KW-0805">Transcription regulation</keyword>
<dbReference type="GO" id="GO:0003677">
    <property type="term" value="F:DNA binding"/>
    <property type="evidence" value="ECO:0007669"/>
    <property type="project" value="UniProtKB-KW"/>
</dbReference>
<reference evidence="5" key="1">
    <citation type="submission" date="2022-11" db="EMBL/GenBank/DDBJ databases">
        <title>Draft genome sequence of Hoeflea poritis E7-10 and Hoeflea prorocentri PM5-8, separated from scleractinian coral Porites lutea and marine dinoflagellate.</title>
        <authorList>
            <person name="Zhang G."/>
            <person name="Wei Q."/>
            <person name="Cai L."/>
        </authorList>
    </citation>
    <scope>NUCLEOTIDE SEQUENCE</scope>
    <source>
        <strain evidence="5">PM5-8</strain>
    </source>
</reference>